<dbReference type="SUPFAM" id="SSF55785">
    <property type="entry name" value="PYP-like sensor domain (PAS domain)"/>
    <property type="match status" value="1"/>
</dbReference>
<feature type="domain" description="PAC" evidence="3">
    <location>
        <begin position="80"/>
        <end position="132"/>
    </location>
</feature>
<dbReference type="SMART" id="SM00052">
    <property type="entry name" value="EAL"/>
    <property type="match status" value="1"/>
</dbReference>
<evidence type="ECO:0000313" key="7">
    <source>
        <dbReference type="Proteomes" id="UP000584824"/>
    </source>
</evidence>
<dbReference type="CDD" id="cd01949">
    <property type="entry name" value="GGDEF"/>
    <property type="match status" value="1"/>
</dbReference>
<feature type="domain" description="GGDEF" evidence="5">
    <location>
        <begin position="170"/>
        <end position="302"/>
    </location>
</feature>
<dbReference type="SMART" id="SM00091">
    <property type="entry name" value="PAS"/>
    <property type="match status" value="1"/>
</dbReference>
<dbReference type="Gene3D" id="3.30.450.20">
    <property type="entry name" value="PAS domain"/>
    <property type="match status" value="1"/>
</dbReference>
<dbReference type="PROSITE" id="PS50883">
    <property type="entry name" value="EAL"/>
    <property type="match status" value="1"/>
</dbReference>
<dbReference type="InterPro" id="IPR000014">
    <property type="entry name" value="PAS"/>
</dbReference>
<dbReference type="SUPFAM" id="SSF141868">
    <property type="entry name" value="EAL domain-like"/>
    <property type="match status" value="1"/>
</dbReference>
<dbReference type="InterPro" id="IPR035919">
    <property type="entry name" value="EAL_sf"/>
</dbReference>
<protein>
    <submittedName>
        <fullName evidence="6">Diguanylate cyclase (GGDEF)-like protein/PAS domain S-box-containing protein</fullName>
    </submittedName>
</protein>
<reference evidence="6 7" key="1">
    <citation type="submission" date="2020-08" db="EMBL/GenBank/DDBJ databases">
        <title>Genomic Encyclopedia of Type Strains, Phase IV (KMG-IV): sequencing the most valuable type-strain genomes for metagenomic binning, comparative biology and taxonomic classification.</title>
        <authorList>
            <person name="Goeker M."/>
        </authorList>
    </citation>
    <scope>NUCLEOTIDE SEQUENCE [LARGE SCALE GENOMIC DNA]</scope>
    <source>
        <strain evidence="6 7">DSM 26385</strain>
    </source>
</reference>
<evidence type="ECO:0000256" key="1">
    <source>
        <dbReference type="SAM" id="MobiDB-lite"/>
    </source>
</evidence>
<dbReference type="PANTHER" id="PTHR44757:SF2">
    <property type="entry name" value="BIOFILM ARCHITECTURE MAINTENANCE PROTEIN MBAA"/>
    <property type="match status" value="1"/>
</dbReference>
<dbReference type="RefSeq" id="WP_183788517.1">
    <property type="nucleotide sequence ID" value="NZ_JACIDU010000001.1"/>
</dbReference>
<dbReference type="InterPro" id="IPR001610">
    <property type="entry name" value="PAC"/>
</dbReference>
<dbReference type="SMART" id="SM00086">
    <property type="entry name" value="PAC"/>
    <property type="match status" value="1"/>
</dbReference>
<dbReference type="SUPFAM" id="SSF55073">
    <property type="entry name" value="Nucleotide cyclase"/>
    <property type="match status" value="1"/>
</dbReference>
<dbReference type="PROSITE" id="PS50113">
    <property type="entry name" value="PAC"/>
    <property type="match status" value="1"/>
</dbReference>
<accession>A0A7W6JY26</accession>
<feature type="domain" description="EAL" evidence="4">
    <location>
        <begin position="311"/>
        <end position="566"/>
    </location>
</feature>
<dbReference type="Pfam" id="PF00990">
    <property type="entry name" value="GGDEF"/>
    <property type="match status" value="1"/>
</dbReference>
<evidence type="ECO:0000259" key="4">
    <source>
        <dbReference type="PROSITE" id="PS50883"/>
    </source>
</evidence>
<dbReference type="Proteomes" id="UP000584824">
    <property type="component" value="Unassembled WGS sequence"/>
</dbReference>
<evidence type="ECO:0000259" key="3">
    <source>
        <dbReference type="PROSITE" id="PS50113"/>
    </source>
</evidence>
<dbReference type="InterPro" id="IPR043128">
    <property type="entry name" value="Rev_trsase/Diguanyl_cyclase"/>
</dbReference>
<dbReference type="Gene3D" id="3.30.70.270">
    <property type="match status" value="1"/>
</dbReference>
<dbReference type="AlphaFoldDB" id="A0A7W6JY26"/>
<dbReference type="PROSITE" id="PS50887">
    <property type="entry name" value="GGDEF"/>
    <property type="match status" value="1"/>
</dbReference>
<evidence type="ECO:0000313" key="6">
    <source>
        <dbReference type="EMBL" id="MBB4101688.1"/>
    </source>
</evidence>
<comment type="caution">
    <text evidence="6">The sequence shown here is derived from an EMBL/GenBank/DDBJ whole genome shotgun (WGS) entry which is preliminary data.</text>
</comment>
<proteinExistence type="predicted"/>
<dbReference type="CDD" id="cd00130">
    <property type="entry name" value="PAS"/>
    <property type="match status" value="1"/>
</dbReference>
<evidence type="ECO:0000259" key="5">
    <source>
        <dbReference type="PROSITE" id="PS50887"/>
    </source>
</evidence>
<dbReference type="Pfam" id="PF00563">
    <property type="entry name" value="EAL"/>
    <property type="match status" value="1"/>
</dbReference>
<dbReference type="FunFam" id="3.30.70.270:FF:000001">
    <property type="entry name" value="Diguanylate cyclase domain protein"/>
    <property type="match status" value="1"/>
</dbReference>
<dbReference type="PANTHER" id="PTHR44757">
    <property type="entry name" value="DIGUANYLATE CYCLASE DGCP"/>
    <property type="match status" value="1"/>
</dbReference>
<feature type="region of interest" description="Disordered" evidence="1">
    <location>
        <begin position="572"/>
        <end position="592"/>
    </location>
</feature>
<sequence length="592" mass="66071">MMDEPAEVADLIRDALDNAAIVARTDLKGTITFVNRKFCEISGYSREELLGANHRILRSGLHDSGFFREMYRAIAQGTVWHGEICNRRKNGEIYWVDTTIVPHFDPQGKLTSYTSVRFDITARKIAERDLRLNRSQLERAVNIDPLTDLPNRRCFQNYMERRIAEAGEASPLHLALLDIDAFKEINDTFGHDAGDQLLKIVAERLRAFSSDAVFIARLGGDEFAVVISDMQAAQANDLIHDVQEALRAPFSISDWQRHSTTSLGVAICPDHARDGESLFKRADIALYYAKDMGRDRCEVFRSEFQDSIDRRAELLDEIEAGLDDGQFAMNYQPIVNADPQEPVSLEALLRWQHPRLGTISPERFASGMNDPAIQAEIGLFVMQRVLSDFAAMRRQGLAIGRVALNLTNADLRSDTFSNRFFELCETLDIMPSDICMEVTEGMFLGRGTASMRARLTRLHSAGVEVALDDFGTGYASLTHLRQLPFDRLKIDRSFITNIMKSQEDLAIVRGIIGIAHSLGKRVTAEGVETADHAELLLRLGCDHLQGWHFAKATPTALLGDVLISMPALPPVGKAKRSAPPEDDTRLATLSGK</sequence>
<dbReference type="SMART" id="SM00267">
    <property type="entry name" value="GGDEF"/>
    <property type="match status" value="1"/>
</dbReference>
<dbReference type="NCBIfam" id="TIGR00229">
    <property type="entry name" value="sensory_box"/>
    <property type="match status" value="1"/>
</dbReference>
<dbReference type="InterPro" id="IPR000700">
    <property type="entry name" value="PAS-assoc_C"/>
</dbReference>
<organism evidence="6 7">
    <name type="scientific">Allorhizobium borbori</name>
    <dbReference type="NCBI Taxonomy" id="485907"/>
    <lineage>
        <taxon>Bacteria</taxon>
        <taxon>Pseudomonadati</taxon>
        <taxon>Pseudomonadota</taxon>
        <taxon>Alphaproteobacteria</taxon>
        <taxon>Hyphomicrobiales</taxon>
        <taxon>Rhizobiaceae</taxon>
        <taxon>Rhizobium/Agrobacterium group</taxon>
        <taxon>Allorhizobium</taxon>
    </lineage>
</organism>
<dbReference type="NCBIfam" id="TIGR00254">
    <property type="entry name" value="GGDEF"/>
    <property type="match status" value="1"/>
</dbReference>
<dbReference type="GO" id="GO:0003824">
    <property type="term" value="F:catalytic activity"/>
    <property type="evidence" value="ECO:0007669"/>
    <property type="project" value="UniProtKB-ARBA"/>
</dbReference>
<dbReference type="InterPro" id="IPR052155">
    <property type="entry name" value="Biofilm_reg_signaling"/>
</dbReference>
<name>A0A7W6JY26_9HYPH</name>
<gene>
    <name evidence="6" type="ORF">GGQ66_000204</name>
</gene>
<dbReference type="InterPro" id="IPR035965">
    <property type="entry name" value="PAS-like_dom_sf"/>
</dbReference>
<dbReference type="Gene3D" id="3.20.20.450">
    <property type="entry name" value="EAL domain"/>
    <property type="match status" value="1"/>
</dbReference>
<dbReference type="InterPro" id="IPR000160">
    <property type="entry name" value="GGDEF_dom"/>
</dbReference>
<dbReference type="Pfam" id="PF13426">
    <property type="entry name" value="PAS_9"/>
    <property type="match status" value="1"/>
</dbReference>
<dbReference type="InterPro" id="IPR029787">
    <property type="entry name" value="Nucleotide_cyclase"/>
</dbReference>
<keyword evidence="7" id="KW-1185">Reference proteome</keyword>
<dbReference type="PROSITE" id="PS50112">
    <property type="entry name" value="PAS"/>
    <property type="match status" value="1"/>
</dbReference>
<feature type="domain" description="PAS" evidence="2">
    <location>
        <begin position="26"/>
        <end position="51"/>
    </location>
</feature>
<dbReference type="EMBL" id="JACIDU010000001">
    <property type="protein sequence ID" value="MBB4101688.1"/>
    <property type="molecule type" value="Genomic_DNA"/>
</dbReference>
<dbReference type="CDD" id="cd01948">
    <property type="entry name" value="EAL"/>
    <property type="match status" value="1"/>
</dbReference>
<dbReference type="InterPro" id="IPR001633">
    <property type="entry name" value="EAL_dom"/>
</dbReference>
<evidence type="ECO:0000259" key="2">
    <source>
        <dbReference type="PROSITE" id="PS50112"/>
    </source>
</evidence>